<comment type="caution">
    <text evidence="2">The sequence shown here is derived from an EMBL/GenBank/DDBJ whole genome shotgun (WGS) entry which is preliminary data.</text>
</comment>
<feature type="region of interest" description="Disordered" evidence="1">
    <location>
        <begin position="107"/>
        <end position="133"/>
    </location>
</feature>
<dbReference type="EMBL" id="PCRX01000036">
    <property type="protein sequence ID" value="PIP28929.1"/>
    <property type="molecule type" value="Genomic_DNA"/>
</dbReference>
<accession>A0A2G9Z708</accession>
<evidence type="ECO:0000313" key="2">
    <source>
        <dbReference type="EMBL" id="PIP28929.1"/>
    </source>
</evidence>
<dbReference type="Proteomes" id="UP000231235">
    <property type="component" value="Unassembled WGS sequence"/>
</dbReference>
<protein>
    <submittedName>
        <fullName evidence="2">Uncharacterized protein</fullName>
    </submittedName>
</protein>
<proteinExistence type="predicted"/>
<gene>
    <name evidence="2" type="ORF">COX28_01925</name>
</gene>
<name>A0A2G9Z708_9BACT</name>
<evidence type="ECO:0000313" key="3">
    <source>
        <dbReference type="Proteomes" id="UP000231235"/>
    </source>
</evidence>
<sequence>MDSQLDKILSIVKRLGGRVVVLKDEAEFVVAGLDEYLRLIEGGEKLSQLSESEMLDKINRDIAAWRATQDDLNQEQNELNFLDEPPTSSYQQLDNLTVQDEIDTLADDFDSGDNDGNQAILEQEDKDKTADEDLDWDDSFDFEDDETDHINDNDKAEDILLKKLRKNNFGYLDPAESNSAVHNNLDDNPWLTLDNNDQNTVDFRHIPSPPDINK</sequence>
<dbReference type="AlphaFoldDB" id="A0A2G9Z708"/>
<reference evidence="2 3" key="1">
    <citation type="submission" date="2017-09" db="EMBL/GenBank/DDBJ databases">
        <title>Depth-based differentiation of microbial function through sediment-hosted aquifers and enrichment of novel symbionts in the deep terrestrial subsurface.</title>
        <authorList>
            <person name="Probst A.J."/>
            <person name="Ladd B."/>
            <person name="Jarett J.K."/>
            <person name="Geller-Mcgrath D.E."/>
            <person name="Sieber C.M."/>
            <person name="Emerson J.B."/>
            <person name="Anantharaman K."/>
            <person name="Thomas B.C."/>
            <person name="Malmstrom R."/>
            <person name="Stieglmeier M."/>
            <person name="Klingl A."/>
            <person name="Woyke T."/>
            <person name="Ryan C.M."/>
            <person name="Banfield J.F."/>
        </authorList>
    </citation>
    <scope>NUCLEOTIDE SEQUENCE [LARGE SCALE GENOMIC DNA]</scope>
    <source>
        <strain evidence="2">CG23_combo_of_CG06-09_8_20_14_all_39_39</strain>
    </source>
</reference>
<organism evidence="2 3">
    <name type="scientific">Candidatus Kuenenbacteria bacterium CG23_combo_of_CG06-09_8_20_14_all_39_39</name>
    <dbReference type="NCBI Taxonomy" id="1974623"/>
    <lineage>
        <taxon>Bacteria</taxon>
        <taxon>Candidatus Kueneniibacteriota</taxon>
    </lineage>
</organism>
<evidence type="ECO:0000256" key="1">
    <source>
        <dbReference type="SAM" id="MobiDB-lite"/>
    </source>
</evidence>